<gene>
    <name evidence="1" type="ORF">MRB53_018371</name>
</gene>
<reference evidence="1 2" key="1">
    <citation type="journal article" date="2022" name="Hortic Res">
        <title>A haplotype resolved chromosomal level avocado genome allows analysis of novel avocado genes.</title>
        <authorList>
            <person name="Nath O."/>
            <person name="Fletcher S.J."/>
            <person name="Hayward A."/>
            <person name="Shaw L.M."/>
            <person name="Masouleh A.K."/>
            <person name="Furtado A."/>
            <person name="Henry R.J."/>
            <person name="Mitter N."/>
        </authorList>
    </citation>
    <scope>NUCLEOTIDE SEQUENCE [LARGE SCALE GENOMIC DNA]</scope>
    <source>
        <strain evidence="2">cv. Hass</strain>
    </source>
</reference>
<dbReference type="Proteomes" id="UP001234297">
    <property type="component" value="Chromosome 5"/>
</dbReference>
<evidence type="ECO:0000313" key="2">
    <source>
        <dbReference type="Proteomes" id="UP001234297"/>
    </source>
</evidence>
<evidence type="ECO:0000313" key="1">
    <source>
        <dbReference type="EMBL" id="KAJ8641677.1"/>
    </source>
</evidence>
<dbReference type="EMBL" id="CM056813">
    <property type="protein sequence ID" value="KAJ8641677.1"/>
    <property type="molecule type" value="Genomic_DNA"/>
</dbReference>
<name>A0ACC2M7P4_PERAE</name>
<proteinExistence type="predicted"/>
<organism evidence="1 2">
    <name type="scientific">Persea americana</name>
    <name type="common">Avocado</name>
    <dbReference type="NCBI Taxonomy" id="3435"/>
    <lineage>
        <taxon>Eukaryota</taxon>
        <taxon>Viridiplantae</taxon>
        <taxon>Streptophyta</taxon>
        <taxon>Embryophyta</taxon>
        <taxon>Tracheophyta</taxon>
        <taxon>Spermatophyta</taxon>
        <taxon>Magnoliopsida</taxon>
        <taxon>Magnoliidae</taxon>
        <taxon>Laurales</taxon>
        <taxon>Lauraceae</taxon>
        <taxon>Persea</taxon>
    </lineage>
</organism>
<protein>
    <submittedName>
        <fullName evidence="1">Uncharacterized protein</fullName>
    </submittedName>
</protein>
<accession>A0ACC2M7P4</accession>
<comment type="caution">
    <text evidence="1">The sequence shown here is derived from an EMBL/GenBank/DDBJ whole genome shotgun (WGS) entry which is preliminary data.</text>
</comment>
<sequence>MAGRQLVPRVESKSKAYKKGSVPSPLLVVARTDPRLSGDPLKKSSTTTQRGKAKDPRVRCLLLSTPPSQIYE</sequence>
<keyword evidence="2" id="KW-1185">Reference proteome</keyword>